<evidence type="ECO:0000256" key="3">
    <source>
        <dbReference type="ARBA" id="ARBA00022617"/>
    </source>
</evidence>
<keyword evidence="7" id="KW-0503">Monooxygenase</keyword>
<keyword evidence="4" id="KW-0479">Metal-binding</keyword>
<feature type="transmembrane region" description="Helical" evidence="8">
    <location>
        <begin position="6"/>
        <end position="24"/>
    </location>
</feature>
<dbReference type="SUPFAM" id="SSF48264">
    <property type="entry name" value="Cytochrome P450"/>
    <property type="match status" value="1"/>
</dbReference>
<dbReference type="GO" id="GO:0046872">
    <property type="term" value="F:metal ion binding"/>
    <property type="evidence" value="ECO:0007669"/>
    <property type="project" value="UniProtKB-KW"/>
</dbReference>
<dbReference type="InterPro" id="IPR036396">
    <property type="entry name" value="Cyt_P450_sf"/>
</dbReference>
<sequence>MASISIFEASLSLFCFLIFCYFLNKKHSGYLHIKKALQSYPWNWPVLGMLPAMLMRFSRIDDIILVLEKNNLTFLYKGPWFTRTDMFVTVDPANIHHILSSNFSNYIKGPEFKEIFDVYGDTIITADSELWKNLRTSAHVILHHQVTIQRKGQWWTCKMCSGDSCSIQH</sequence>
<dbReference type="Gene3D" id="1.10.630.10">
    <property type="entry name" value="Cytochrome P450"/>
    <property type="match status" value="1"/>
</dbReference>
<evidence type="ECO:0000256" key="1">
    <source>
        <dbReference type="ARBA" id="ARBA00001971"/>
    </source>
</evidence>
<keyword evidence="8" id="KW-1133">Transmembrane helix</keyword>
<dbReference type="GO" id="GO:0004497">
    <property type="term" value="F:monooxygenase activity"/>
    <property type="evidence" value="ECO:0007669"/>
    <property type="project" value="UniProtKB-KW"/>
</dbReference>
<dbReference type="EMBL" id="CAKOAT010418487">
    <property type="protein sequence ID" value="CAH8369347.1"/>
    <property type="molecule type" value="Genomic_DNA"/>
</dbReference>
<evidence type="ECO:0008006" key="11">
    <source>
        <dbReference type="Google" id="ProtNLM"/>
    </source>
</evidence>
<evidence type="ECO:0000256" key="8">
    <source>
        <dbReference type="SAM" id="Phobius"/>
    </source>
</evidence>
<organism evidence="9 10">
    <name type="scientific">Eruca vesicaria subsp. sativa</name>
    <name type="common">Garden rocket</name>
    <name type="synonym">Eruca sativa</name>
    <dbReference type="NCBI Taxonomy" id="29727"/>
    <lineage>
        <taxon>Eukaryota</taxon>
        <taxon>Viridiplantae</taxon>
        <taxon>Streptophyta</taxon>
        <taxon>Embryophyta</taxon>
        <taxon>Tracheophyta</taxon>
        <taxon>Spermatophyta</taxon>
        <taxon>Magnoliopsida</taxon>
        <taxon>eudicotyledons</taxon>
        <taxon>Gunneridae</taxon>
        <taxon>Pentapetalae</taxon>
        <taxon>rosids</taxon>
        <taxon>malvids</taxon>
        <taxon>Brassicales</taxon>
        <taxon>Brassicaceae</taxon>
        <taxon>Brassiceae</taxon>
        <taxon>Eruca</taxon>
    </lineage>
</organism>
<keyword evidence="10" id="KW-1185">Reference proteome</keyword>
<comment type="cofactor">
    <cofactor evidence="1">
        <name>heme</name>
        <dbReference type="ChEBI" id="CHEBI:30413"/>
    </cofactor>
</comment>
<keyword evidence="8" id="KW-0472">Membrane</keyword>
<keyword evidence="8" id="KW-0812">Transmembrane</keyword>
<evidence type="ECO:0000256" key="7">
    <source>
        <dbReference type="ARBA" id="ARBA00023033"/>
    </source>
</evidence>
<evidence type="ECO:0000256" key="5">
    <source>
        <dbReference type="ARBA" id="ARBA00023002"/>
    </source>
</evidence>
<accession>A0ABC8L8G9</accession>
<comment type="caution">
    <text evidence="9">The sequence shown here is derived from an EMBL/GenBank/DDBJ whole genome shotgun (WGS) entry which is preliminary data.</text>
</comment>
<name>A0ABC8L8G9_ERUVS</name>
<evidence type="ECO:0000256" key="6">
    <source>
        <dbReference type="ARBA" id="ARBA00023004"/>
    </source>
</evidence>
<evidence type="ECO:0000256" key="2">
    <source>
        <dbReference type="ARBA" id="ARBA00010617"/>
    </source>
</evidence>
<evidence type="ECO:0000313" key="10">
    <source>
        <dbReference type="Proteomes" id="UP001642260"/>
    </source>
</evidence>
<gene>
    <name evidence="9" type="ORF">ERUC_LOCUS31136</name>
</gene>
<keyword evidence="5" id="KW-0560">Oxidoreductase</keyword>
<dbReference type="PANTHER" id="PTHR24296">
    <property type="entry name" value="CYTOCHROME P450"/>
    <property type="match status" value="1"/>
</dbReference>
<proteinExistence type="inferred from homology"/>
<dbReference type="AlphaFoldDB" id="A0ABC8L8G9"/>
<keyword evidence="3" id="KW-0349">Heme</keyword>
<dbReference type="Proteomes" id="UP001642260">
    <property type="component" value="Unassembled WGS sequence"/>
</dbReference>
<keyword evidence="6" id="KW-0408">Iron</keyword>
<evidence type="ECO:0000313" key="9">
    <source>
        <dbReference type="EMBL" id="CAH8369347.1"/>
    </source>
</evidence>
<reference evidence="9 10" key="1">
    <citation type="submission" date="2022-03" db="EMBL/GenBank/DDBJ databases">
        <authorList>
            <person name="Macdonald S."/>
            <person name="Ahmed S."/>
            <person name="Newling K."/>
        </authorList>
    </citation>
    <scope>NUCLEOTIDE SEQUENCE [LARGE SCALE GENOMIC DNA]</scope>
</reference>
<comment type="similarity">
    <text evidence="2">Belongs to the cytochrome P450 family.</text>
</comment>
<evidence type="ECO:0000256" key="4">
    <source>
        <dbReference type="ARBA" id="ARBA00022723"/>
    </source>
</evidence>
<protein>
    <recommendedName>
        <fullName evidence="11">Cytochrome P450</fullName>
    </recommendedName>
</protein>